<feature type="transmembrane region" description="Helical" evidence="1">
    <location>
        <begin position="469"/>
        <end position="486"/>
    </location>
</feature>
<feature type="transmembrane region" description="Helical" evidence="1">
    <location>
        <begin position="264"/>
        <end position="281"/>
    </location>
</feature>
<protein>
    <recommendedName>
        <fullName evidence="4">O-antigen polysaccharide polymerase Wzy-like protein</fullName>
    </recommendedName>
</protein>
<feature type="transmembrane region" description="Helical" evidence="1">
    <location>
        <begin position="492"/>
        <end position="510"/>
    </location>
</feature>
<dbReference type="Proteomes" id="UP000249364">
    <property type="component" value="Unassembled WGS sequence"/>
</dbReference>
<dbReference type="RefSeq" id="WP_111361199.1">
    <property type="nucleotide sequence ID" value="NZ_QKZQ01000005.1"/>
</dbReference>
<feature type="transmembrane region" description="Helical" evidence="1">
    <location>
        <begin position="21"/>
        <end position="43"/>
    </location>
</feature>
<feature type="transmembrane region" description="Helical" evidence="1">
    <location>
        <begin position="288"/>
        <end position="305"/>
    </location>
</feature>
<gene>
    <name evidence="2" type="ORF">LY56_01317</name>
</gene>
<comment type="caution">
    <text evidence="2">The sequence shown here is derived from an EMBL/GenBank/DDBJ whole genome shotgun (WGS) entry which is preliminary data.</text>
</comment>
<evidence type="ECO:0000256" key="1">
    <source>
        <dbReference type="SAM" id="Phobius"/>
    </source>
</evidence>
<reference evidence="2 3" key="1">
    <citation type="submission" date="2018-06" db="EMBL/GenBank/DDBJ databases">
        <title>Genomic Encyclopedia of Archaeal and Bacterial Type Strains, Phase II (KMG-II): from individual species to whole genera.</title>
        <authorList>
            <person name="Goeker M."/>
        </authorList>
    </citation>
    <scope>NUCLEOTIDE SEQUENCE [LARGE SCALE GENOMIC DNA]</scope>
    <source>
        <strain evidence="2 3">DSM 13087</strain>
    </source>
</reference>
<evidence type="ECO:0000313" key="2">
    <source>
        <dbReference type="EMBL" id="PZX45757.1"/>
    </source>
</evidence>
<dbReference type="AlphaFoldDB" id="A0A2W7QPG5"/>
<name>A0A2W7QPG5_9RHOB</name>
<evidence type="ECO:0008006" key="4">
    <source>
        <dbReference type="Google" id="ProtNLM"/>
    </source>
</evidence>
<feature type="transmembrane region" description="Helical" evidence="1">
    <location>
        <begin position="55"/>
        <end position="73"/>
    </location>
</feature>
<feature type="transmembrane region" description="Helical" evidence="1">
    <location>
        <begin position="128"/>
        <end position="146"/>
    </location>
</feature>
<feature type="transmembrane region" description="Helical" evidence="1">
    <location>
        <begin position="433"/>
        <end position="457"/>
    </location>
</feature>
<keyword evidence="1" id="KW-0472">Membrane</keyword>
<dbReference type="OrthoDB" id="7876008at2"/>
<feature type="transmembrane region" description="Helical" evidence="1">
    <location>
        <begin position="85"/>
        <end position="108"/>
    </location>
</feature>
<dbReference type="EMBL" id="QKZQ01000005">
    <property type="protein sequence ID" value="PZX45757.1"/>
    <property type="molecule type" value="Genomic_DNA"/>
</dbReference>
<keyword evidence="3" id="KW-1185">Reference proteome</keyword>
<sequence length="516" mass="56228">MAFAEQHLSSLPRAPTRDRRAVRIARTVLTVLFGATAAVNLGAAATSTTPYTMTHLAAGVLALYLLLEVQLYLRRSDAFGLLSPVLLSLVFHFFLSYLGTFTLMGFYPNSVERFTYWLPDLDNALADTILIVGLAAFCMMRGYALARPAARSLLTLVGRIKQVRKEVRFNISLMFAIQIAFVALVAHAINIGAYGLLSTAQTRAASVDIQQFLNLGLAAGTLSYFLIMLRYFERRAARRARAIEGILMLILIALHVVVGALSAFKSQIVFPFLIAGFAYFIVNRRMPIYFFGFAAVALIMAYVVIDPFRAHLGLRGAPPASITEAVDAFSTAFSMREDLAHASDITRAEAIVSRLDLSGMTALAIDYVDRGSLSAEQRQKFQESILLAPILAYVPRAIWQDKPSYSPGVWFNQNVRGRWNDSSTSVAMGPIGYLYMAGGSFGVALGFLGFGMLQALIFEGIGRARAGGLIIYLGVAATLVMIPTSFGPAVTGVLRMLPIVFVVQWLLLSASRRSAG</sequence>
<proteinExistence type="predicted"/>
<feature type="transmembrane region" description="Helical" evidence="1">
    <location>
        <begin position="209"/>
        <end position="229"/>
    </location>
</feature>
<organism evidence="2 3">
    <name type="scientific">Roseinatronobacter thiooxidans</name>
    <dbReference type="NCBI Taxonomy" id="121821"/>
    <lineage>
        <taxon>Bacteria</taxon>
        <taxon>Pseudomonadati</taxon>
        <taxon>Pseudomonadota</taxon>
        <taxon>Alphaproteobacteria</taxon>
        <taxon>Rhodobacterales</taxon>
        <taxon>Paracoccaceae</taxon>
        <taxon>Roseinatronobacter</taxon>
    </lineage>
</organism>
<keyword evidence="1" id="KW-1133">Transmembrane helix</keyword>
<feature type="transmembrane region" description="Helical" evidence="1">
    <location>
        <begin position="241"/>
        <end position="258"/>
    </location>
</feature>
<feature type="transmembrane region" description="Helical" evidence="1">
    <location>
        <begin position="167"/>
        <end position="189"/>
    </location>
</feature>
<accession>A0A2W7QPG5</accession>
<evidence type="ECO:0000313" key="3">
    <source>
        <dbReference type="Proteomes" id="UP000249364"/>
    </source>
</evidence>
<keyword evidence="1" id="KW-0812">Transmembrane</keyword>